<name>A0A418B469_9STRA</name>
<comment type="caution">
    <text evidence="2">The sequence shown here is derived from an EMBL/GenBank/DDBJ whole genome shotgun (WGS) entry which is preliminary data.</text>
</comment>
<evidence type="ECO:0000256" key="1">
    <source>
        <dbReference type="ARBA" id="ARBA00022729"/>
    </source>
</evidence>
<dbReference type="EMBL" id="QUSY01000105">
    <property type="protein sequence ID" value="RHY32936.1"/>
    <property type="molecule type" value="Genomic_DNA"/>
</dbReference>
<keyword evidence="3" id="KW-1185">Reference proteome</keyword>
<dbReference type="InterPro" id="IPR013517">
    <property type="entry name" value="FG-GAP"/>
</dbReference>
<accession>A0A418B469</accession>
<dbReference type="InterPro" id="IPR028994">
    <property type="entry name" value="Integrin_alpha_N"/>
</dbReference>
<keyword evidence="1" id="KW-0732">Signal</keyword>
<evidence type="ECO:0000313" key="3">
    <source>
        <dbReference type="Proteomes" id="UP000285060"/>
    </source>
</evidence>
<sequence length="181" mass="19690">MDPSRYRVNSAPVYPSKAALQSSGRLLVNGVFINRQKLQPGDLVVGDKFGSSVAVDMQTSTIAASSKWRNQRGAVYIFYSPDLFFSLQQVVQGSDTQQDDGFGQSVAIVKNVLVVGANEHFNSNRPLTIRKAIQTITTSGSSPLGKTFRVGFRKVSDGYEEDFVYGIAPLWNSSVVTCDGV</sequence>
<gene>
    <name evidence="2" type="ORF">DYB32_002105</name>
</gene>
<dbReference type="Pfam" id="PF14312">
    <property type="entry name" value="FG-GAP_2"/>
    <property type="match status" value="2"/>
</dbReference>
<dbReference type="PANTHER" id="PTHR36220:SF1">
    <property type="entry name" value="GAMMA TUBULIN COMPLEX COMPONENT C-TERMINAL DOMAIN-CONTAINING PROTEIN"/>
    <property type="match status" value="1"/>
</dbReference>
<protein>
    <submittedName>
        <fullName evidence="2">Uncharacterized protein</fullName>
    </submittedName>
</protein>
<dbReference type="VEuPathDB" id="FungiDB:H310_01558"/>
<organism evidence="2 3">
    <name type="scientific">Aphanomyces invadans</name>
    <dbReference type="NCBI Taxonomy" id="157072"/>
    <lineage>
        <taxon>Eukaryota</taxon>
        <taxon>Sar</taxon>
        <taxon>Stramenopiles</taxon>
        <taxon>Oomycota</taxon>
        <taxon>Saprolegniomycetes</taxon>
        <taxon>Saprolegniales</taxon>
        <taxon>Verrucalvaceae</taxon>
        <taxon>Aphanomyces</taxon>
    </lineage>
</organism>
<dbReference type="AlphaFoldDB" id="A0A418B469"/>
<dbReference type="PANTHER" id="PTHR36220">
    <property type="entry name" value="UNNAMED PRODUCT"/>
    <property type="match status" value="1"/>
</dbReference>
<evidence type="ECO:0000313" key="2">
    <source>
        <dbReference type="EMBL" id="RHY32936.1"/>
    </source>
</evidence>
<reference evidence="2 3" key="1">
    <citation type="submission" date="2018-08" db="EMBL/GenBank/DDBJ databases">
        <title>Aphanomyces genome sequencing and annotation.</title>
        <authorList>
            <person name="Minardi D."/>
            <person name="Oidtmann B."/>
            <person name="Van Der Giezen M."/>
            <person name="Studholme D.J."/>
        </authorList>
    </citation>
    <scope>NUCLEOTIDE SEQUENCE [LARGE SCALE GENOMIC DNA]</scope>
    <source>
        <strain evidence="2 3">NJM0002</strain>
    </source>
</reference>
<dbReference type="Proteomes" id="UP000285060">
    <property type="component" value="Unassembled WGS sequence"/>
</dbReference>
<dbReference type="Gene3D" id="2.130.10.130">
    <property type="entry name" value="Integrin alpha, N-terminal"/>
    <property type="match status" value="1"/>
</dbReference>
<proteinExistence type="predicted"/>